<evidence type="ECO:0000256" key="11">
    <source>
        <dbReference type="ARBA" id="ARBA00023136"/>
    </source>
</evidence>
<feature type="domain" description="Polysaccharide chain length determinant N-terminal" evidence="16">
    <location>
        <begin position="21"/>
        <end position="111"/>
    </location>
</feature>
<dbReference type="PANTHER" id="PTHR32309:SF32">
    <property type="entry name" value="TYROSINE-PROTEIN KINASE ETK-RELATED"/>
    <property type="match status" value="1"/>
</dbReference>
<keyword evidence="12" id="KW-0829">Tyrosine-protein kinase</keyword>
<dbReference type="EC" id="2.7.10.2" evidence="19"/>
<dbReference type="SUPFAM" id="SSF52540">
    <property type="entry name" value="P-loop containing nucleoside triphosphate hydrolases"/>
    <property type="match status" value="1"/>
</dbReference>
<keyword evidence="4" id="KW-0997">Cell inner membrane</keyword>
<dbReference type="InterPro" id="IPR003856">
    <property type="entry name" value="LPS_length_determ_N"/>
</dbReference>
<dbReference type="Pfam" id="PF23607">
    <property type="entry name" value="WZC_N"/>
    <property type="match status" value="1"/>
</dbReference>
<dbReference type="Pfam" id="PF02706">
    <property type="entry name" value="Wzz"/>
    <property type="match status" value="1"/>
</dbReference>
<evidence type="ECO:0000256" key="4">
    <source>
        <dbReference type="ARBA" id="ARBA00022519"/>
    </source>
</evidence>
<dbReference type="InterPro" id="IPR027417">
    <property type="entry name" value="P-loop_NTPase"/>
</dbReference>
<keyword evidence="20" id="KW-1185">Reference proteome</keyword>
<name>A0ABY6Q7Q6_9GAMM</name>
<evidence type="ECO:0000256" key="2">
    <source>
        <dbReference type="ARBA" id="ARBA00008883"/>
    </source>
</evidence>
<evidence type="ECO:0000313" key="19">
    <source>
        <dbReference type="EMBL" id="UZP74298.1"/>
    </source>
</evidence>
<evidence type="ECO:0000313" key="20">
    <source>
        <dbReference type="Proteomes" id="UP001317963"/>
    </source>
</evidence>
<protein>
    <submittedName>
        <fullName evidence="19">Polysaccharide biosynthesis tyrosine autokinase</fullName>
        <ecNumber evidence="19">2.7.10.2</ecNumber>
    </submittedName>
</protein>
<organism evidence="19 20">
    <name type="scientific">Candidatus Paraluminiphilus aquimaris</name>
    <dbReference type="NCBI Taxonomy" id="2518994"/>
    <lineage>
        <taxon>Bacteria</taxon>
        <taxon>Pseudomonadati</taxon>
        <taxon>Pseudomonadota</taxon>
        <taxon>Gammaproteobacteria</taxon>
        <taxon>Cellvibrionales</taxon>
        <taxon>Halieaceae</taxon>
        <taxon>Candidatus Paraluminiphilus</taxon>
    </lineage>
</organism>
<evidence type="ECO:0000256" key="6">
    <source>
        <dbReference type="ARBA" id="ARBA00022692"/>
    </source>
</evidence>
<dbReference type="CDD" id="cd05387">
    <property type="entry name" value="BY-kinase"/>
    <property type="match status" value="1"/>
</dbReference>
<comment type="subcellular location">
    <subcellularLocation>
        <location evidence="1">Cell inner membrane</location>
        <topology evidence="1">Multi-pass membrane protein</topology>
    </subcellularLocation>
</comment>
<comment type="similarity">
    <text evidence="2">Belongs to the etk/wzc family.</text>
</comment>
<keyword evidence="6 15" id="KW-0812">Transmembrane</keyword>
<dbReference type="InterPro" id="IPR025669">
    <property type="entry name" value="AAA_dom"/>
</dbReference>
<gene>
    <name evidence="19" type="ORF">E0F26_05855</name>
</gene>
<evidence type="ECO:0000256" key="13">
    <source>
        <dbReference type="ARBA" id="ARBA00053015"/>
    </source>
</evidence>
<evidence type="ECO:0000256" key="12">
    <source>
        <dbReference type="ARBA" id="ARBA00023137"/>
    </source>
</evidence>
<dbReference type="Proteomes" id="UP001317963">
    <property type="component" value="Chromosome"/>
</dbReference>
<evidence type="ECO:0000259" key="18">
    <source>
        <dbReference type="Pfam" id="PF13807"/>
    </source>
</evidence>
<dbReference type="Pfam" id="PF13807">
    <property type="entry name" value="GNVR"/>
    <property type="match status" value="1"/>
</dbReference>
<evidence type="ECO:0000256" key="10">
    <source>
        <dbReference type="ARBA" id="ARBA00022989"/>
    </source>
</evidence>
<keyword evidence="3" id="KW-1003">Cell membrane</keyword>
<evidence type="ECO:0000256" key="3">
    <source>
        <dbReference type="ARBA" id="ARBA00022475"/>
    </source>
</evidence>
<keyword evidence="9" id="KW-0067">ATP-binding</keyword>
<dbReference type="EMBL" id="CP036501">
    <property type="protein sequence ID" value="UZP74298.1"/>
    <property type="molecule type" value="Genomic_DNA"/>
</dbReference>
<evidence type="ECO:0000256" key="8">
    <source>
        <dbReference type="ARBA" id="ARBA00022777"/>
    </source>
</evidence>
<evidence type="ECO:0000256" key="7">
    <source>
        <dbReference type="ARBA" id="ARBA00022741"/>
    </source>
</evidence>
<evidence type="ECO:0000256" key="14">
    <source>
        <dbReference type="SAM" id="Coils"/>
    </source>
</evidence>
<evidence type="ECO:0000256" key="5">
    <source>
        <dbReference type="ARBA" id="ARBA00022679"/>
    </source>
</evidence>
<dbReference type="NCBIfam" id="TIGR01007">
    <property type="entry name" value="eps_fam"/>
    <property type="match status" value="1"/>
</dbReference>
<evidence type="ECO:0000259" key="16">
    <source>
        <dbReference type="Pfam" id="PF02706"/>
    </source>
</evidence>
<dbReference type="GO" id="GO:0004715">
    <property type="term" value="F:non-membrane spanning protein tyrosine kinase activity"/>
    <property type="evidence" value="ECO:0007669"/>
    <property type="project" value="UniProtKB-EC"/>
</dbReference>
<reference evidence="19 20" key="1">
    <citation type="submission" date="2019-02" db="EMBL/GenBank/DDBJ databases">
        <title>Halieaceae_genomes.</title>
        <authorList>
            <person name="Li S.-H."/>
        </authorList>
    </citation>
    <scope>NUCLEOTIDE SEQUENCE [LARGE SCALE GENOMIC DNA]</scope>
    <source>
        <strain evidence="19 20">JH123</strain>
    </source>
</reference>
<dbReference type="PANTHER" id="PTHR32309">
    <property type="entry name" value="TYROSINE-PROTEIN KINASE"/>
    <property type="match status" value="1"/>
</dbReference>
<sequence length="752" mass="82120">MDQQAKSDFPQGTQNTGTAEDEIDLLGLLGALLDKRWTIISITTVAIILSVAVALISTPIYQAGALLQVEEKTASLPGLEDLAEAFASESSTQAELEIIKSRSVIGTAVENLSLTTNVEPKYSPLIGKALARRFEPSDESKFGSPFFGLSTYAWGGERIAVDRLEVDSSLLGEPLTLVSKGGDTFSLITEAGLTLVSGAVGEAADGDLVSVFVSDLSARPGTEFLIFENHWLAAIQEVQESLSVSEAGRQSGIIRISYKDADAGRAEAILNEVAKVYVDQNISRLSAEAENSLNFMREQIPYIQRDVQTAEAAFNQFASENQSIDVTAENQAVLSQLVELDTRIQELELERVELNRRFTSNHPNVLAAEEQYRQLTSERARFNRRIEALPDTQQQLVSLRRDVEVASGIYELLLYKAQEMEVARASTVGNVRIIDTAIVDRSAPVAPQKSLIVVLGTLLGGLTGVVWVLLQRAIYRGVESADQIESTGLSVFSSIPFSDEQQRWDDLFNDGKKGHKAKKGLNILAEKEPTDLAVEMLRNLRTSLYFNLSEASNKAVMISGPSPGVGKSFISVNLATVCALAGQKVLLVDADMRRGYLHRYMNKTNKDGLSEYLSGQSALSDVVFSSNIENLDVVTRGKTPPNPSELLHHQRLQALVDEACNDYDLIIFDTPPILAVTDAAIVGQVTGNTLLVCRFDKTSKREIEHATSRLARDGSKVTGAVLNGVEKRLSNYYGYGGYYGYGYGYTYKSEKA</sequence>
<dbReference type="InterPro" id="IPR032807">
    <property type="entry name" value="GNVR"/>
</dbReference>
<feature type="transmembrane region" description="Helical" evidence="15">
    <location>
        <begin position="37"/>
        <end position="56"/>
    </location>
</feature>
<keyword evidence="10 15" id="KW-1133">Transmembrane helix</keyword>
<proteinExistence type="inferred from homology"/>
<keyword evidence="7" id="KW-0547">Nucleotide-binding</keyword>
<dbReference type="Pfam" id="PF13614">
    <property type="entry name" value="AAA_31"/>
    <property type="match status" value="1"/>
</dbReference>
<evidence type="ECO:0000256" key="1">
    <source>
        <dbReference type="ARBA" id="ARBA00004429"/>
    </source>
</evidence>
<dbReference type="InterPro" id="IPR005702">
    <property type="entry name" value="Wzc-like_C"/>
</dbReference>
<evidence type="ECO:0000256" key="15">
    <source>
        <dbReference type="SAM" id="Phobius"/>
    </source>
</evidence>
<evidence type="ECO:0000259" key="17">
    <source>
        <dbReference type="Pfam" id="PF13614"/>
    </source>
</evidence>
<feature type="domain" description="Tyrosine-protein kinase G-rich" evidence="18">
    <location>
        <begin position="391"/>
        <end position="473"/>
    </location>
</feature>
<keyword evidence="14" id="KW-0175">Coiled coil</keyword>
<evidence type="ECO:0000256" key="9">
    <source>
        <dbReference type="ARBA" id="ARBA00022840"/>
    </source>
</evidence>
<comment type="catalytic activity">
    <reaction evidence="13">
        <text>L-tyrosyl-[protein] + ATP = O-phospho-L-tyrosyl-[protein] + ADP + H(+)</text>
        <dbReference type="Rhea" id="RHEA:10596"/>
        <dbReference type="Rhea" id="RHEA-COMP:10136"/>
        <dbReference type="Rhea" id="RHEA-COMP:20101"/>
        <dbReference type="ChEBI" id="CHEBI:15378"/>
        <dbReference type="ChEBI" id="CHEBI:30616"/>
        <dbReference type="ChEBI" id="CHEBI:46858"/>
        <dbReference type="ChEBI" id="CHEBI:61978"/>
        <dbReference type="ChEBI" id="CHEBI:456216"/>
    </reaction>
</comment>
<dbReference type="RefSeq" id="WP_279243112.1">
    <property type="nucleotide sequence ID" value="NZ_CP036501.1"/>
</dbReference>
<dbReference type="Gene3D" id="3.40.50.300">
    <property type="entry name" value="P-loop containing nucleotide triphosphate hydrolases"/>
    <property type="match status" value="1"/>
</dbReference>
<keyword evidence="11 15" id="KW-0472">Membrane</keyword>
<feature type="coiled-coil region" evidence="14">
    <location>
        <begin position="330"/>
        <end position="385"/>
    </location>
</feature>
<dbReference type="InterPro" id="IPR050445">
    <property type="entry name" value="Bact_polysacc_biosynth/exp"/>
</dbReference>
<feature type="domain" description="AAA" evidence="17">
    <location>
        <begin position="559"/>
        <end position="678"/>
    </location>
</feature>
<keyword evidence="5 19" id="KW-0808">Transferase</keyword>
<accession>A0ABY6Q7Q6</accession>
<keyword evidence="8" id="KW-0418">Kinase</keyword>